<feature type="transmembrane region" description="Helical" evidence="2">
    <location>
        <begin position="333"/>
        <end position="358"/>
    </location>
</feature>
<dbReference type="Pfam" id="PF00182">
    <property type="entry name" value="Glyco_hydro_19"/>
    <property type="match status" value="1"/>
</dbReference>
<dbReference type="GO" id="GO:0016998">
    <property type="term" value="P:cell wall macromolecule catabolic process"/>
    <property type="evidence" value="ECO:0007669"/>
    <property type="project" value="InterPro"/>
</dbReference>
<dbReference type="AlphaFoldDB" id="A0AA39HWJ4"/>
<dbReference type="InterPro" id="IPR013087">
    <property type="entry name" value="Znf_C2H2_type"/>
</dbReference>
<dbReference type="SUPFAM" id="SSF81321">
    <property type="entry name" value="Family A G protein-coupled receptor-like"/>
    <property type="match status" value="1"/>
</dbReference>
<accession>A0AA39HWJ4</accession>
<dbReference type="PANTHER" id="PTHR47836">
    <property type="entry name" value="PROTEIN CBG09520-RELATED"/>
    <property type="match status" value="1"/>
</dbReference>
<sequence>MWSLMKKDYILIATHTRSSVSASRERLIFVESIPESVAFNRMHALRFIVALCVIAFLLQEIKASKNELFYQYLHILANESVAVDLRHRIDHRIFLEVYDVPLAFSMTACKVTIGVLGTLAVGINVALAVVSIWRACSPLYRKPTEGEIVRRIVDDPVNIDFYAPRPVAFKYSTRFRDNQTMMLPPSSARNSSQMSETRSSVKTFKVPERKVQASNQAKSDEHVFDFGVPPSRVTSEGVNLWGSTVEMIETIDRLVSTILPIPHILINVLVIFLSFKKVRHTVIRIFALNLTIPSLVYSLYSTTATVLQLSGAGEHFDLSITTNRTAVEYTTDFVLYFCAYGYRMLAILLVAVTYVSFAQPLFAKKHFKDRTIYATFFVAQIVALLASLNATFSANQSEMLFLKYTRQAPVNWTDYIEGAMEISTFVAFVVLYVVCIKTIVSFNRKPKVVSEAMKSDTSKYYMKRQLLMILFYITPPNVFLIPNSLCTDIMTIFLSFDTPVYHQICYVKVHFRPSLLACRLFLSSFTILFVFTDYRRAFVALFKKKSTVFAIRPSVDLFPFANLGWGPHKCLPYSYEAFIIASRYFPEFGAGKEGHGFTKKEMQRRDVAAFFAHVIQETGENNIDLYNTTLTTEEANDCFYRGGFFNWFEGGPESDLVAPETREYSVNDAAICYSRGRYCSSNKEIDFWYPCADKHEDEGNSTIYKGCYFGRGPLQLSWNYNYGQFEHFLRTRKINVNLLEEPNLILTKMDPPLAMLASLWFYMTPQPPKPSMHDVMMGNWRPSAKNRRAGYEGSVFGPTSLIINKECGGEDEEDPGGAGESRRIKAFKWFCRHLNVSAGIERTISCRGMLEGFDANPHKYSWQPSWSTMWKAQPCDCEPAPYNGALPYYDPKFYPDKFVRENDKNRLRYLSAMLTCSLCNIEGEFPTAQELEIHIAVDHVRHVPYECARCKYARFPTEYSIRFHYRQTHNLTNAMDPDLKIRCIVSADGMRKQKEVKAILNTSLATSRASNTAKWQQKSKPVESASPPTVAYNEECIKQEEDDNYGCSPPLEIDEGDVEADINEDVADDVSQSPPEQAVEEEVPEQAPAEQVEPRKIELMPCLECGNMTTAQRTSFAYHVNTRHLRREIFRCLGCNKTWLTIARSDIAKHVKAAHNGDESLIEDNRDKYNDEIRQMVKKCFPYKISQPTKTPRGKRKTTKEPARKLKRSRNITTKNADEYYDEENGYESS</sequence>
<feature type="region of interest" description="Disordered" evidence="1">
    <location>
        <begin position="1067"/>
        <end position="1092"/>
    </location>
</feature>
<feature type="compositionally biased region" description="Acidic residues" evidence="1">
    <location>
        <begin position="1219"/>
        <end position="1230"/>
    </location>
</feature>
<feature type="domain" description="C2H2-type" evidence="3">
    <location>
        <begin position="945"/>
        <end position="969"/>
    </location>
</feature>
<name>A0AA39HWJ4_9BILA</name>
<dbReference type="Gene3D" id="3.30.20.10">
    <property type="entry name" value="Endochitinase, domain 2"/>
    <property type="match status" value="1"/>
</dbReference>
<keyword evidence="2" id="KW-1133">Transmembrane helix</keyword>
<dbReference type="InterPro" id="IPR023346">
    <property type="entry name" value="Lysozyme-like_dom_sf"/>
</dbReference>
<feature type="transmembrane region" description="Helical" evidence="2">
    <location>
        <begin position="282"/>
        <end position="300"/>
    </location>
</feature>
<dbReference type="Gene3D" id="1.10.530.10">
    <property type="match status" value="1"/>
</dbReference>
<dbReference type="PANTHER" id="PTHR47836:SF1">
    <property type="entry name" value="GLYCO_HYDRO_19_CAT DOMAIN-CONTAINING PROTEIN"/>
    <property type="match status" value="1"/>
</dbReference>
<feature type="transmembrane region" description="Helical" evidence="2">
    <location>
        <begin position="111"/>
        <end position="133"/>
    </location>
</feature>
<feature type="transmembrane region" description="Helical" evidence="2">
    <location>
        <begin position="469"/>
        <end position="494"/>
    </location>
</feature>
<comment type="caution">
    <text evidence="4">The sequence shown here is derived from an EMBL/GenBank/DDBJ whole genome shotgun (WGS) entry which is preliminary data.</text>
</comment>
<dbReference type="GO" id="GO:0004568">
    <property type="term" value="F:chitinase activity"/>
    <property type="evidence" value="ECO:0007669"/>
    <property type="project" value="InterPro"/>
</dbReference>
<feature type="transmembrane region" description="Helical" evidence="2">
    <location>
        <begin position="38"/>
        <end position="58"/>
    </location>
</feature>
<reference evidence="4" key="1">
    <citation type="submission" date="2023-06" db="EMBL/GenBank/DDBJ databases">
        <title>Genomic analysis of the entomopathogenic nematode Steinernema hermaphroditum.</title>
        <authorList>
            <person name="Schwarz E.M."/>
            <person name="Heppert J.K."/>
            <person name="Baniya A."/>
            <person name="Schwartz H.T."/>
            <person name="Tan C.-H."/>
            <person name="Antoshechkin I."/>
            <person name="Sternberg P.W."/>
            <person name="Goodrich-Blair H."/>
            <person name="Dillman A.R."/>
        </authorList>
    </citation>
    <scope>NUCLEOTIDE SEQUENCE</scope>
    <source>
        <strain evidence="4">PS9179</strain>
        <tissue evidence="4">Whole animal</tissue>
    </source>
</reference>
<feature type="domain" description="C2H2-type" evidence="3">
    <location>
        <begin position="1130"/>
        <end position="1155"/>
    </location>
</feature>
<evidence type="ECO:0000313" key="4">
    <source>
        <dbReference type="EMBL" id="KAK0412182.1"/>
    </source>
</evidence>
<feature type="transmembrane region" description="Helical" evidence="2">
    <location>
        <begin position="422"/>
        <end position="440"/>
    </location>
</feature>
<feature type="region of interest" description="Disordered" evidence="1">
    <location>
        <begin position="1010"/>
        <end position="1029"/>
    </location>
</feature>
<evidence type="ECO:0000259" key="3">
    <source>
        <dbReference type="SMART" id="SM00355"/>
    </source>
</evidence>
<keyword evidence="2" id="KW-0812">Transmembrane</keyword>
<feature type="domain" description="C2H2-type" evidence="3">
    <location>
        <begin position="1100"/>
        <end position="1124"/>
    </location>
</feature>
<dbReference type="EMBL" id="JAUCMV010000003">
    <property type="protein sequence ID" value="KAK0412182.1"/>
    <property type="molecule type" value="Genomic_DNA"/>
</dbReference>
<keyword evidence="2" id="KW-0472">Membrane</keyword>
<feature type="region of interest" description="Disordered" evidence="1">
    <location>
        <begin position="1184"/>
        <end position="1230"/>
    </location>
</feature>
<dbReference type="Proteomes" id="UP001175271">
    <property type="component" value="Unassembled WGS sequence"/>
</dbReference>
<organism evidence="4 5">
    <name type="scientific">Steinernema hermaphroditum</name>
    <dbReference type="NCBI Taxonomy" id="289476"/>
    <lineage>
        <taxon>Eukaryota</taxon>
        <taxon>Metazoa</taxon>
        <taxon>Ecdysozoa</taxon>
        <taxon>Nematoda</taxon>
        <taxon>Chromadorea</taxon>
        <taxon>Rhabditida</taxon>
        <taxon>Tylenchina</taxon>
        <taxon>Panagrolaimomorpha</taxon>
        <taxon>Strongyloidoidea</taxon>
        <taxon>Steinernematidae</taxon>
        <taxon>Steinernema</taxon>
    </lineage>
</organism>
<dbReference type="SMART" id="SM00355">
    <property type="entry name" value="ZnF_C2H2"/>
    <property type="match status" value="4"/>
</dbReference>
<keyword evidence="5" id="KW-1185">Reference proteome</keyword>
<protein>
    <recommendedName>
        <fullName evidence="3">C2H2-type domain-containing protein</fullName>
    </recommendedName>
</protein>
<dbReference type="CDD" id="cd00325">
    <property type="entry name" value="chitinase_GH19"/>
    <property type="match status" value="1"/>
</dbReference>
<evidence type="ECO:0000256" key="1">
    <source>
        <dbReference type="SAM" id="MobiDB-lite"/>
    </source>
</evidence>
<dbReference type="GO" id="GO:0006032">
    <property type="term" value="P:chitin catabolic process"/>
    <property type="evidence" value="ECO:0007669"/>
    <property type="project" value="InterPro"/>
</dbReference>
<dbReference type="SUPFAM" id="SSF53955">
    <property type="entry name" value="Lysozyme-like"/>
    <property type="match status" value="1"/>
</dbReference>
<feature type="transmembrane region" description="Helical" evidence="2">
    <location>
        <begin position="370"/>
        <end position="392"/>
    </location>
</feature>
<proteinExistence type="predicted"/>
<evidence type="ECO:0000256" key="2">
    <source>
        <dbReference type="SAM" id="Phobius"/>
    </source>
</evidence>
<evidence type="ECO:0000313" key="5">
    <source>
        <dbReference type="Proteomes" id="UP001175271"/>
    </source>
</evidence>
<feature type="compositionally biased region" description="Polar residues" evidence="1">
    <location>
        <begin position="1010"/>
        <end position="1019"/>
    </location>
</feature>
<gene>
    <name evidence="4" type="ORF">QR680_006076</name>
</gene>
<feature type="domain" description="C2H2-type" evidence="3">
    <location>
        <begin position="914"/>
        <end position="939"/>
    </location>
</feature>
<dbReference type="InterPro" id="IPR000726">
    <property type="entry name" value="Glyco_hydro_19_cat"/>
</dbReference>